<dbReference type="RefSeq" id="WP_027463655.1">
    <property type="nucleotide sequence ID" value="NZ_CP021082.1"/>
</dbReference>
<protein>
    <recommendedName>
        <fullName evidence="3">Ava_C0101 and related proteins</fullName>
    </recommendedName>
</protein>
<dbReference type="Proteomes" id="UP000259030">
    <property type="component" value="Plasmid pDFI1"/>
</dbReference>
<geneLocation type="plasmid" evidence="2">
    <name>pdfi1</name>
</geneLocation>
<keyword evidence="2" id="KW-1185">Reference proteome</keyword>
<dbReference type="STRING" id="317577.GCA_000419625_02805"/>
<evidence type="ECO:0000313" key="2">
    <source>
        <dbReference type="Proteomes" id="UP000259030"/>
    </source>
</evidence>
<dbReference type="AlphaFoldDB" id="A0A221T0I5"/>
<gene>
    <name evidence="1" type="ORF">DFI_14345</name>
</gene>
<proteinExistence type="predicted"/>
<accession>A0A221T0I5</accession>
<evidence type="ECO:0008006" key="3">
    <source>
        <dbReference type="Google" id="ProtNLM"/>
    </source>
</evidence>
<name>A0A221T0I5_9DEIO</name>
<organism evidence="1 2">
    <name type="scientific">Deinococcus ficus</name>
    <dbReference type="NCBI Taxonomy" id="317577"/>
    <lineage>
        <taxon>Bacteria</taxon>
        <taxon>Thermotogati</taxon>
        <taxon>Deinococcota</taxon>
        <taxon>Deinococci</taxon>
        <taxon>Deinococcales</taxon>
        <taxon>Deinococcaceae</taxon>
        <taxon>Deinococcus</taxon>
    </lineage>
</organism>
<reference evidence="1 2" key="1">
    <citation type="submission" date="2017-05" db="EMBL/GenBank/DDBJ databases">
        <title>The complete genome sequence of Deinococcus ficus isolated from the rhizosphere of the Ficus religiosa L. in Taiwan.</title>
        <authorList>
            <person name="Wu K.-M."/>
            <person name="Liao T.-L."/>
            <person name="Liu Y.-M."/>
            <person name="Young C.-C."/>
            <person name="Tsai S.-F."/>
        </authorList>
    </citation>
    <scope>NUCLEOTIDE SEQUENCE [LARGE SCALE GENOMIC DNA]</scope>
    <source>
        <strain evidence="1 2">CC-FR2-10</strain>
        <plasmid evidence="2">pdfi1</plasmid>
    </source>
</reference>
<dbReference type="InterPro" id="IPR046038">
    <property type="entry name" value="DUF5996"/>
</dbReference>
<keyword evidence="1" id="KW-0614">Plasmid</keyword>
<sequence>MTLAHPWPSLDYRDWSDTWHTLHRWLQIVGKIRTAHTPWVNHSWHVTLSVTPRGLTTTAIPYGDGAFELTFDFIDHELLIQLSDGQRRALPLQPMPVATFYEQVFGVLRDLGLDLSIHGRPNELEDDLPFAEDHMHASYDPEAAHRFWLVLLHSQRVFQQFRARFAGKCSPVHFFWGSGDLAVTRFSGETAPPHPGGIPNLPDWIAREAYTHEVSSAGFWPGSAASPFPMFYSYAYPEPDGFSSSAVTPAEAYYSTDLREFVLPYEAVRSAADPDTALLSFLQSTYEAAATLGAWDRDGLEQATARREPAIR</sequence>
<dbReference type="EMBL" id="CP021082">
    <property type="protein sequence ID" value="ASN82366.1"/>
    <property type="molecule type" value="Genomic_DNA"/>
</dbReference>
<dbReference type="Pfam" id="PF19459">
    <property type="entry name" value="DUF5996"/>
    <property type="match status" value="1"/>
</dbReference>
<evidence type="ECO:0000313" key="1">
    <source>
        <dbReference type="EMBL" id="ASN82366.1"/>
    </source>
</evidence>
<dbReference type="KEGG" id="dfc:DFI_14345"/>